<accession>A0A2G9V548</accession>
<feature type="domain" description="SCP" evidence="2">
    <location>
        <begin position="7"/>
        <end position="123"/>
    </location>
</feature>
<dbReference type="OrthoDB" id="5876828at2759"/>
<reference evidence="3 4" key="1">
    <citation type="submission" date="2015-09" db="EMBL/GenBank/DDBJ databases">
        <title>Draft genome of the parasitic nematode Teladorsagia circumcincta isolate WARC Sus (inbred).</title>
        <authorList>
            <person name="Mitreva M."/>
        </authorList>
    </citation>
    <scope>NUCLEOTIDE SEQUENCE [LARGE SCALE GENOMIC DNA]</scope>
    <source>
        <strain evidence="3 4">S</strain>
    </source>
</reference>
<protein>
    <submittedName>
        <fullName evidence="3">SCP-like protein</fullName>
    </submittedName>
</protein>
<dbReference type="SUPFAM" id="SSF55797">
    <property type="entry name" value="PR-1-like"/>
    <property type="match status" value="1"/>
</dbReference>
<dbReference type="Proteomes" id="UP000230423">
    <property type="component" value="Unassembled WGS sequence"/>
</dbReference>
<evidence type="ECO:0000256" key="1">
    <source>
        <dbReference type="SAM" id="MobiDB-lite"/>
    </source>
</evidence>
<keyword evidence="4" id="KW-1185">Reference proteome</keyword>
<proteinExistence type="predicted"/>
<organism evidence="3 4">
    <name type="scientific">Teladorsagia circumcincta</name>
    <name type="common">Brown stomach worm</name>
    <name type="synonym">Ostertagia circumcincta</name>
    <dbReference type="NCBI Taxonomy" id="45464"/>
    <lineage>
        <taxon>Eukaryota</taxon>
        <taxon>Metazoa</taxon>
        <taxon>Ecdysozoa</taxon>
        <taxon>Nematoda</taxon>
        <taxon>Chromadorea</taxon>
        <taxon>Rhabditida</taxon>
        <taxon>Rhabditina</taxon>
        <taxon>Rhabditomorpha</taxon>
        <taxon>Strongyloidea</taxon>
        <taxon>Trichostrongylidae</taxon>
        <taxon>Teladorsagia</taxon>
    </lineage>
</organism>
<evidence type="ECO:0000313" key="3">
    <source>
        <dbReference type="EMBL" id="PIO77609.1"/>
    </source>
</evidence>
<evidence type="ECO:0000313" key="4">
    <source>
        <dbReference type="Proteomes" id="UP000230423"/>
    </source>
</evidence>
<gene>
    <name evidence="3" type="ORF">TELCIR_00273</name>
</gene>
<dbReference type="AlphaFoldDB" id="A0A2G9V548"/>
<name>A0A2G9V548_TELCI</name>
<dbReference type="CDD" id="cd05380">
    <property type="entry name" value="CAP_euk"/>
    <property type="match status" value="1"/>
</dbReference>
<dbReference type="SMART" id="SM00198">
    <property type="entry name" value="SCP"/>
    <property type="match status" value="1"/>
</dbReference>
<dbReference type="Gene3D" id="3.40.33.10">
    <property type="entry name" value="CAP"/>
    <property type="match status" value="1"/>
</dbReference>
<dbReference type="Pfam" id="PF00188">
    <property type="entry name" value="CAP"/>
    <property type="match status" value="1"/>
</dbReference>
<feature type="region of interest" description="Disordered" evidence="1">
    <location>
        <begin position="160"/>
        <end position="184"/>
    </location>
</feature>
<feature type="compositionally biased region" description="Polar residues" evidence="1">
    <location>
        <begin position="171"/>
        <end position="184"/>
    </location>
</feature>
<dbReference type="InterPro" id="IPR035940">
    <property type="entry name" value="CAP_sf"/>
</dbReference>
<dbReference type="InterPro" id="IPR014044">
    <property type="entry name" value="CAP_dom"/>
</dbReference>
<sequence length="184" mass="20767">MEYKLWQYDQWDCTLEQKAQDLITTCPWWTKSIGGLSRNFYTSSIRSTSNPAVVVANILSLWWGRVREYGSTDPENKYTNPALYNFANMAHSKTTGIGCAYKVCRGTRLTVMCLYNRIGYYTNSVMWEKGNACASDSECTTYPESTCSEGLCIKELEKPGKQVKEKKKTGHSGSIKCQGNNGSR</sequence>
<evidence type="ECO:0000259" key="2">
    <source>
        <dbReference type="SMART" id="SM00198"/>
    </source>
</evidence>
<dbReference type="EMBL" id="KZ344991">
    <property type="protein sequence ID" value="PIO77609.1"/>
    <property type="molecule type" value="Genomic_DNA"/>
</dbReference>